<gene>
    <name evidence="1" type="ORF">BV25DRAFT_1833491</name>
</gene>
<accession>A0ACB8SF35</accession>
<reference evidence="1" key="1">
    <citation type="submission" date="2021-03" db="EMBL/GenBank/DDBJ databases">
        <authorList>
            <consortium name="DOE Joint Genome Institute"/>
            <person name="Ahrendt S."/>
            <person name="Looney B.P."/>
            <person name="Miyauchi S."/>
            <person name="Morin E."/>
            <person name="Drula E."/>
            <person name="Courty P.E."/>
            <person name="Chicoki N."/>
            <person name="Fauchery L."/>
            <person name="Kohler A."/>
            <person name="Kuo A."/>
            <person name="Labutti K."/>
            <person name="Pangilinan J."/>
            <person name="Lipzen A."/>
            <person name="Riley R."/>
            <person name="Andreopoulos W."/>
            <person name="He G."/>
            <person name="Johnson J."/>
            <person name="Barry K.W."/>
            <person name="Grigoriev I.V."/>
            <person name="Nagy L."/>
            <person name="Hibbett D."/>
            <person name="Henrissat B."/>
            <person name="Matheny P.B."/>
            <person name="Labbe J."/>
            <person name="Martin F."/>
        </authorList>
    </citation>
    <scope>NUCLEOTIDE SEQUENCE</scope>
    <source>
        <strain evidence="1">HHB10654</strain>
    </source>
</reference>
<reference evidence="1" key="2">
    <citation type="journal article" date="2022" name="New Phytol.">
        <title>Evolutionary transition to the ectomycorrhizal habit in the genomes of a hyperdiverse lineage of mushroom-forming fungi.</title>
        <authorList>
            <person name="Looney B."/>
            <person name="Miyauchi S."/>
            <person name="Morin E."/>
            <person name="Drula E."/>
            <person name="Courty P.E."/>
            <person name="Kohler A."/>
            <person name="Kuo A."/>
            <person name="LaButti K."/>
            <person name="Pangilinan J."/>
            <person name="Lipzen A."/>
            <person name="Riley R."/>
            <person name="Andreopoulos W."/>
            <person name="He G."/>
            <person name="Johnson J."/>
            <person name="Nolan M."/>
            <person name="Tritt A."/>
            <person name="Barry K.W."/>
            <person name="Grigoriev I.V."/>
            <person name="Nagy L.G."/>
            <person name="Hibbett D."/>
            <person name="Henrissat B."/>
            <person name="Matheny P.B."/>
            <person name="Labbe J."/>
            <person name="Martin F.M."/>
        </authorList>
    </citation>
    <scope>NUCLEOTIDE SEQUENCE</scope>
    <source>
        <strain evidence="1">HHB10654</strain>
    </source>
</reference>
<proteinExistence type="predicted"/>
<dbReference type="Proteomes" id="UP000814140">
    <property type="component" value="Unassembled WGS sequence"/>
</dbReference>
<keyword evidence="2" id="KW-1185">Reference proteome</keyword>
<dbReference type="EMBL" id="MU277334">
    <property type="protein sequence ID" value="KAI0054877.1"/>
    <property type="molecule type" value="Genomic_DNA"/>
</dbReference>
<protein>
    <submittedName>
        <fullName evidence="1">Uncharacterized protein</fullName>
    </submittedName>
</protein>
<sequence length="53" mass="6036">SQTTHRPWHRESLATETRTGPTQEYDMGHTMDKRWSYPDGLMPCSSTAGVQVI</sequence>
<evidence type="ECO:0000313" key="2">
    <source>
        <dbReference type="Proteomes" id="UP000814140"/>
    </source>
</evidence>
<feature type="non-terminal residue" evidence="1">
    <location>
        <position position="1"/>
    </location>
</feature>
<organism evidence="1 2">
    <name type="scientific">Artomyces pyxidatus</name>
    <dbReference type="NCBI Taxonomy" id="48021"/>
    <lineage>
        <taxon>Eukaryota</taxon>
        <taxon>Fungi</taxon>
        <taxon>Dikarya</taxon>
        <taxon>Basidiomycota</taxon>
        <taxon>Agaricomycotina</taxon>
        <taxon>Agaricomycetes</taxon>
        <taxon>Russulales</taxon>
        <taxon>Auriscalpiaceae</taxon>
        <taxon>Artomyces</taxon>
    </lineage>
</organism>
<evidence type="ECO:0000313" key="1">
    <source>
        <dbReference type="EMBL" id="KAI0054877.1"/>
    </source>
</evidence>
<name>A0ACB8SF35_9AGAM</name>
<comment type="caution">
    <text evidence="1">The sequence shown here is derived from an EMBL/GenBank/DDBJ whole genome shotgun (WGS) entry which is preliminary data.</text>
</comment>